<dbReference type="AlphaFoldDB" id="B3PLZ9"/>
<feature type="domain" description="ABC transporter" evidence="5">
    <location>
        <begin position="1"/>
        <end position="217"/>
    </location>
</feature>
<evidence type="ECO:0000259" key="5">
    <source>
        <dbReference type="PROSITE" id="PS50893"/>
    </source>
</evidence>
<evidence type="ECO:0000256" key="2">
    <source>
        <dbReference type="ARBA" id="ARBA00022448"/>
    </source>
</evidence>
<protein>
    <submittedName>
        <fullName evidence="6">ABC-type phosphate/phosphonate transport system, ATP-binding protein</fullName>
    </submittedName>
</protein>
<dbReference type="InterPro" id="IPR003439">
    <property type="entry name" value="ABC_transporter-like_ATP-bd"/>
</dbReference>
<keyword evidence="4 6" id="KW-0067">ATP-binding</keyword>
<gene>
    <name evidence="6" type="ordered locus">MARTH_orf110</name>
</gene>
<dbReference type="Pfam" id="PF00005">
    <property type="entry name" value="ABC_tran"/>
    <property type="match status" value="1"/>
</dbReference>
<sequence length="221" mass="25120">MVAIIGESGSGKSTIFNAILNQLQIESGEILIAGKSLKSYSKREWKKLLKLIGFLGQDPNLIDIENVYVNLKRSYTRYKNAFYEWFGILNQNQRNEIYETLNSLNIFDKTFSRVSDLSGGQKKRVELAKLFLKDASLILADEPTSNLDRKNAMEILNILKRLNQEKQVTILVNIHDLSLLKNNFSKFIAIKNGGVIASGSLDKISIAELESYYYESTQLEQ</sequence>
<comment type="similarity">
    <text evidence="1">Belongs to the ABC transporter superfamily.</text>
</comment>
<dbReference type="GO" id="GO:0016887">
    <property type="term" value="F:ATP hydrolysis activity"/>
    <property type="evidence" value="ECO:0007669"/>
    <property type="project" value="InterPro"/>
</dbReference>
<organism evidence="6 7">
    <name type="scientific">Metamycoplasma arthritidis (strain 158L3-1)</name>
    <name type="common">Mycoplasma arthritidis</name>
    <dbReference type="NCBI Taxonomy" id="243272"/>
    <lineage>
        <taxon>Bacteria</taxon>
        <taxon>Bacillati</taxon>
        <taxon>Mycoplasmatota</taxon>
        <taxon>Mycoplasmoidales</taxon>
        <taxon>Metamycoplasmataceae</taxon>
        <taxon>Metamycoplasma</taxon>
    </lineage>
</organism>
<dbReference type="InterPro" id="IPR050153">
    <property type="entry name" value="Metal_Ion_Import_ABC"/>
</dbReference>
<accession>B3PLZ9</accession>
<dbReference type="GO" id="GO:0005524">
    <property type="term" value="F:ATP binding"/>
    <property type="evidence" value="ECO:0007669"/>
    <property type="project" value="UniProtKB-KW"/>
</dbReference>
<keyword evidence="2" id="KW-0813">Transport</keyword>
<dbReference type="Gene3D" id="3.40.50.300">
    <property type="entry name" value="P-loop containing nucleotide triphosphate hydrolases"/>
    <property type="match status" value="1"/>
</dbReference>
<dbReference type="InterPro" id="IPR017871">
    <property type="entry name" value="ABC_transporter-like_CS"/>
</dbReference>
<evidence type="ECO:0000256" key="1">
    <source>
        <dbReference type="ARBA" id="ARBA00005417"/>
    </source>
</evidence>
<keyword evidence="7" id="KW-1185">Reference proteome</keyword>
<dbReference type="eggNOG" id="COG3638">
    <property type="taxonomic scope" value="Bacteria"/>
</dbReference>
<reference evidence="6 7" key="1">
    <citation type="journal article" date="2008" name="Infect. Immun.">
        <title>Genome of Mycoplasma arthritidis.</title>
        <authorList>
            <person name="Dybvig K."/>
            <person name="Zuhua C."/>
            <person name="Lao P."/>
            <person name="Jordan D.S."/>
            <person name="French C.T."/>
            <person name="Tu A.H."/>
            <person name="Loraine A.E."/>
        </authorList>
    </citation>
    <scope>NUCLEOTIDE SEQUENCE [LARGE SCALE GENOMIC DNA]</scope>
    <source>
        <strain evidence="6 7">158L3-1</strain>
    </source>
</reference>
<evidence type="ECO:0000313" key="7">
    <source>
        <dbReference type="Proteomes" id="UP000008812"/>
    </source>
</evidence>
<dbReference type="SMART" id="SM00382">
    <property type="entry name" value="AAA"/>
    <property type="match status" value="1"/>
</dbReference>
<dbReference type="EMBL" id="CP001047">
    <property type="protein sequence ID" value="ACF07051.1"/>
    <property type="molecule type" value="Genomic_DNA"/>
</dbReference>
<dbReference type="PANTHER" id="PTHR42734:SF6">
    <property type="entry name" value="MOLYBDATE IMPORT ATP-BINDING PROTEIN MOLC"/>
    <property type="match status" value="1"/>
</dbReference>
<dbReference type="HOGENOM" id="CLU_000604_1_22_14"/>
<keyword evidence="3" id="KW-0547">Nucleotide-binding</keyword>
<dbReference type="PROSITE" id="PS00211">
    <property type="entry name" value="ABC_TRANSPORTER_1"/>
    <property type="match status" value="1"/>
</dbReference>
<dbReference type="SUPFAM" id="SSF52540">
    <property type="entry name" value="P-loop containing nucleoside triphosphate hydrolases"/>
    <property type="match status" value="1"/>
</dbReference>
<dbReference type="KEGG" id="mat:MARTH_orf110"/>
<dbReference type="PANTHER" id="PTHR42734">
    <property type="entry name" value="METAL TRANSPORT SYSTEM ATP-BINDING PROTEIN TM_0124-RELATED"/>
    <property type="match status" value="1"/>
</dbReference>
<evidence type="ECO:0000313" key="6">
    <source>
        <dbReference type="EMBL" id="ACF07051.1"/>
    </source>
</evidence>
<dbReference type="PROSITE" id="PS50893">
    <property type="entry name" value="ABC_TRANSPORTER_2"/>
    <property type="match status" value="1"/>
</dbReference>
<dbReference type="Proteomes" id="UP000008812">
    <property type="component" value="Chromosome"/>
</dbReference>
<proteinExistence type="inferred from homology"/>
<dbReference type="STRING" id="243272.MARTH_orf110"/>
<evidence type="ECO:0000256" key="3">
    <source>
        <dbReference type="ARBA" id="ARBA00022741"/>
    </source>
</evidence>
<dbReference type="InterPro" id="IPR003593">
    <property type="entry name" value="AAA+_ATPase"/>
</dbReference>
<name>B3PLZ9_META1</name>
<evidence type="ECO:0000256" key="4">
    <source>
        <dbReference type="ARBA" id="ARBA00022840"/>
    </source>
</evidence>
<dbReference type="InterPro" id="IPR027417">
    <property type="entry name" value="P-loop_NTPase"/>
</dbReference>